<dbReference type="Proteomes" id="UP000036850">
    <property type="component" value="Unassembled WGS sequence"/>
</dbReference>
<evidence type="ECO:0000313" key="2">
    <source>
        <dbReference type="EMBL" id="KNC66658.1"/>
    </source>
</evidence>
<sequence>MVYDKVDYTKYSLEDLYCAYESIDKEKYPERASEIESYILKLGGSIGSTEPETVNFKSCTARQVKKLFYSGLSKEEVYRKLSTENYNPVKVSRVLSQILEKDTLQMNKKVHIGFVISLCVFYLTHLAILIIGNGLTSSLSEVLFYSVLGLIIPSIVVFTIYKGHIGGFYLLCFFLFKGVLDDLAIFEQNPFVISVAVSFNVVLFCFAVYVKNRLYPYQSFFHNKKDIHGNYVFKSNK</sequence>
<protein>
    <submittedName>
        <fullName evidence="2">Uncharacterized protein</fullName>
    </submittedName>
</protein>
<organism evidence="2 3">
    <name type="scientific">Pseudoalteromonas rubra</name>
    <dbReference type="NCBI Taxonomy" id="43658"/>
    <lineage>
        <taxon>Bacteria</taxon>
        <taxon>Pseudomonadati</taxon>
        <taxon>Pseudomonadota</taxon>
        <taxon>Gammaproteobacteria</taxon>
        <taxon>Alteromonadales</taxon>
        <taxon>Pseudoalteromonadaceae</taxon>
        <taxon>Pseudoalteromonas</taxon>
    </lineage>
</organism>
<keyword evidence="1" id="KW-0812">Transmembrane</keyword>
<accession>A0A0L0ERY8</accession>
<feature type="transmembrane region" description="Helical" evidence="1">
    <location>
        <begin position="168"/>
        <end position="185"/>
    </location>
</feature>
<evidence type="ECO:0000256" key="1">
    <source>
        <dbReference type="SAM" id="Phobius"/>
    </source>
</evidence>
<feature type="transmembrane region" description="Helical" evidence="1">
    <location>
        <begin position="143"/>
        <end position="161"/>
    </location>
</feature>
<dbReference type="PATRIC" id="fig|43658.6.peg.594"/>
<evidence type="ECO:0000313" key="3">
    <source>
        <dbReference type="Proteomes" id="UP000036850"/>
    </source>
</evidence>
<comment type="caution">
    <text evidence="2">The sequence shown here is derived from an EMBL/GenBank/DDBJ whole genome shotgun (WGS) entry which is preliminary data.</text>
</comment>
<keyword evidence="1" id="KW-0472">Membrane</keyword>
<feature type="transmembrane region" description="Helical" evidence="1">
    <location>
        <begin position="191"/>
        <end position="210"/>
    </location>
</feature>
<name>A0A0L0ERY8_9GAMM</name>
<proteinExistence type="predicted"/>
<dbReference type="AlphaFoldDB" id="A0A0L0ERY8"/>
<keyword evidence="1" id="KW-1133">Transmembrane helix</keyword>
<gene>
    <name evidence="2" type="ORF">AC626_15600</name>
</gene>
<dbReference type="EMBL" id="LFZX01000129">
    <property type="protein sequence ID" value="KNC66658.1"/>
    <property type="molecule type" value="Genomic_DNA"/>
</dbReference>
<reference evidence="3" key="1">
    <citation type="submission" date="2015-07" db="EMBL/GenBank/DDBJ databases">
        <title>Draft genome sequence of a Pseudoalteromonas rubra strain, OCN096, isolated from Kaneohe Bay, Oahu, Hawaii.</title>
        <authorList>
            <person name="Beurmann S."/>
            <person name="Ushijima B."/>
            <person name="Belcaid M."/>
            <person name="Callahan S.M."/>
            <person name="Aeby G.S."/>
        </authorList>
    </citation>
    <scope>NUCLEOTIDE SEQUENCE [LARGE SCALE GENOMIC DNA]</scope>
    <source>
        <strain evidence="3">OCN096</strain>
    </source>
</reference>
<feature type="transmembrane region" description="Helical" evidence="1">
    <location>
        <begin position="110"/>
        <end position="131"/>
    </location>
</feature>